<comment type="similarity">
    <text evidence="1">Belongs to the PPR family. P subfamily.</text>
</comment>
<sequence length="427" mass="49418">MMSDRRVATGVLGLITTEAKDRLYRRLSALGRNKGTVESTINKYIEEGKVIMEWMEAKNVNFGYPDHALRIELTAKVQGIDKAENYYNSLPPSGKNKCTYGALLFCYCEVNMTDKALDIFAKMDEMNLLLSCLPFNNLMASYMKTRQPEKVPPLMEDMKKRNIQPNTYAYNLLMHSYSCLNDIEGVERVFEEMKRGHKKHSELALKKLEMEMGSDNREAYHFLISLYAGISDLQNVHRIWESMRSNIKEATNKMYVDIHGLKKCYEEWESGCSCFDIRLTKTVVGAFLTHGKINEAELIFQNALDRSQGLPFFKTCVMFMAFFLKNHQIKQALEYMEVAVSRVGNEEWKPRTEIVNEFLDYFKEHGDTSGADEFYKLMKRINCVDGSVYKSLIRTYRMKFKISSELERLIMIVTHKDEPLAIVSCLG</sequence>
<dbReference type="PANTHER" id="PTHR45717">
    <property type="entry name" value="OS12G0527900 PROTEIN"/>
    <property type="match status" value="1"/>
</dbReference>
<feature type="repeat" description="PPR" evidence="3">
    <location>
        <begin position="96"/>
        <end position="130"/>
    </location>
</feature>
<keyword evidence="2" id="KW-0677">Repeat</keyword>
<keyword evidence="5" id="KW-1185">Reference proteome</keyword>
<reference evidence="4 5" key="1">
    <citation type="submission" date="2024-12" db="EMBL/GenBank/DDBJ databases">
        <title>The unique morphological basis and parallel evolutionary history of personate flowers in Penstemon.</title>
        <authorList>
            <person name="Depatie T.H."/>
            <person name="Wessinger C.A."/>
        </authorList>
    </citation>
    <scope>NUCLEOTIDE SEQUENCE [LARGE SCALE GENOMIC DNA]</scope>
    <source>
        <strain evidence="4">WTNN_2</strain>
        <tissue evidence="4">Leaf</tissue>
    </source>
</reference>
<name>A0ABD3ST25_9LAMI</name>
<dbReference type="AlphaFoldDB" id="A0ABD3ST25"/>
<accession>A0ABD3ST25</accession>
<evidence type="ECO:0008006" key="6">
    <source>
        <dbReference type="Google" id="ProtNLM"/>
    </source>
</evidence>
<feature type="repeat" description="PPR" evidence="3">
    <location>
        <begin position="166"/>
        <end position="196"/>
    </location>
</feature>
<feature type="repeat" description="PPR" evidence="3">
    <location>
        <begin position="131"/>
        <end position="165"/>
    </location>
</feature>
<evidence type="ECO:0000256" key="2">
    <source>
        <dbReference type="ARBA" id="ARBA00022737"/>
    </source>
</evidence>
<dbReference type="InterPro" id="IPR011990">
    <property type="entry name" value="TPR-like_helical_dom_sf"/>
</dbReference>
<comment type="caution">
    <text evidence="4">The sequence shown here is derived from an EMBL/GenBank/DDBJ whole genome shotgun (WGS) entry which is preliminary data.</text>
</comment>
<organism evidence="4 5">
    <name type="scientific">Penstemon smallii</name>
    <dbReference type="NCBI Taxonomy" id="265156"/>
    <lineage>
        <taxon>Eukaryota</taxon>
        <taxon>Viridiplantae</taxon>
        <taxon>Streptophyta</taxon>
        <taxon>Embryophyta</taxon>
        <taxon>Tracheophyta</taxon>
        <taxon>Spermatophyta</taxon>
        <taxon>Magnoliopsida</taxon>
        <taxon>eudicotyledons</taxon>
        <taxon>Gunneridae</taxon>
        <taxon>Pentapetalae</taxon>
        <taxon>asterids</taxon>
        <taxon>lamiids</taxon>
        <taxon>Lamiales</taxon>
        <taxon>Plantaginaceae</taxon>
        <taxon>Cheloneae</taxon>
        <taxon>Penstemon</taxon>
    </lineage>
</organism>
<dbReference type="Gene3D" id="1.25.40.10">
    <property type="entry name" value="Tetratricopeptide repeat domain"/>
    <property type="match status" value="2"/>
</dbReference>
<evidence type="ECO:0000256" key="3">
    <source>
        <dbReference type="PROSITE-ProRule" id="PRU00708"/>
    </source>
</evidence>
<gene>
    <name evidence="4" type="ORF">ACJIZ3_016564</name>
</gene>
<dbReference type="Pfam" id="PF01535">
    <property type="entry name" value="PPR"/>
    <property type="match status" value="1"/>
</dbReference>
<dbReference type="InterPro" id="IPR002885">
    <property type="entry name" value="PPR_rpt"/>
</dbReference>
<dbReference type="GO" id="GO:0003729">
    <property type="term" value="F:mRNA binding"/>
    <property type="evidence" value="ECO:0007669"/>
    <property type="project" value="UniProtKB-ARBA"/>
</dbReference>
<evidence type="ECO:0000256" key="1">
    <source>
        <dbReference type="ARBA" id="ARBA00007626"/>
    </source>
</evidence>
<evidence type="ECO:0000313" key="4">
    <source>
        <dbReference type="EMBL" id="KAL3827762.1"/>
    </source>
</evidence>
<dbReference type="Proteomes" id="UP001634393">
    <property type="component" value="Unassembled WGS sequence"/>
</dbReference>
<dbReference type="PROSITE" id="PS51375">
    <property type="entry name" value="PPR"/>
    <property type="match status" value="3"/>
</dbReference>
<proteinExistence type="inferred from homology"/>
<dbReference type="PANTHER" id="PTHR45717:SF8">
    <property type="entry name" value="OS01G0301000 PROTEIN"/>
    <property type="match status" value="1"/>
</dbReference>
<dbReference type="EMBL" id="JBJXBP010000005">
    <property type="protein sequence ID" value="KAL3827762.1"/>
    <property type="molecule type" value="Genomic_DNA"/>
</dbReference>
<evidence type="ECO:0000313" key="5">
    <source>
        <dbReference type="Proteomes" id="UP001634393"/>
    </source>
</evidence>
<dbReference type="NCBIfam" id="TIGR00756">
    <property type="entry name" value="PPR"/>
    <property type="match status" value="3"/>
</dbReference>
<protein>
    <recommendedName>
        <fullName evidence="6">Pentatricopeptide repeat-containing protein</fullName>
    </recommendedName>
</protein>
<dbReference type="Pfam" id="PF13041">
    <property type="entry name" value="PPR_2"/>
    <property type="match status" value="1"/>
</dbReference>